<dbReference type="Proteomes" id="UP000255541">
    <property type="component" value="Unassembled WGS sequence"/>
</dbReference>
<organism evidence="1 2">
    <name type="scientific">Pseudomonas fluorescens</name>
    <dbReference type="NCBI Taxonomy" id="294"/>
    <lineage>
        <taxon>Bacteria</taxon>
        <taxon>Pseudomonadati</taxon>
        <taxon>Pseudomonadota</taxon>
        <taxon>Gammaproteobacteria</taxon>
        <taxon>Pseudomonadales</taxon>
        <taxon>Pseudomonadaceae</taxon>
        <taxon>Pseudomonas</taxon>
    </lineage>
</organism>
<sequence>MLVIQIDRDSVHAGDDLESRRTSIRLDPAVTLRALFEAIQGMGYLPGISGGKATWIICSSGKHIGVLAQQWPETKLLIPAESSLSQYFGDTEPRLLFRYWCQADPDHVFSQIKAGNEPPSRF</sequence>
<dbReference type="EMBL" id="QRBA01000009">
    <property type="protein sequence ID" value="RDS90045.1"/>
    <property type="molecule type" value="Genomic_DNA"/>
</dbReference>
<dbReference type="AlphaFoldDB" id="A0A7Z6MXG5"/>
<accession>A0A7Z6MXG5</accession>
<evidence type="ECO:0000313" key="1">
    <source>
        <dbReference type="EMBL" id="RDS90045.1"/>
    </source>
</evidence>
<reference evidence="1 2" key="1">
    <citation type="submission" date="2018-07" db="EMBL/GenBank/DDBJ databases">
        <title>Draft Genome Sequence of Pseudomonas fluorescens AHK-1 associated with canker disease of kiwifruit.</title>
        <authorList>
            <person name="Wu Z."/>
        </authorList>
    </citation>
    <scope>NUCLEOTIDE SEQUENCE [LARGE SCALE GENOMIC DNA]</scope>
    <source>
        <strain evidence="1 2">AHK-1</strain>
    </source>
</reference>
<comment type="caution">
    <text evidence="1">The sequence shown here is derived from an EMBL/GenBank/DDBJ whole genome shotgun (WGS) entry which is preliminary data.</text>
</comment>
<proteinExistence type="predicted"/>
<name>A0A7Z6MXG5_PSEFL</name>
<protein>
    <submittedName>
        <fullName evidence="1">Uncharacterized protein</fullName>
    </submittedName>
</protein>
<gene>
    <name evidence="1" type="ORF">DL347_17805</name>
</gene>
<evidence type="ECO:0000313" key="2">
    <source>
        <dbReference type="Proteomes" id="UP000255541"/>
    </source>
</evidence>
<dbReference type="RefSeq" id="WP_115487452.1">
    <property type="nucleotide sequence ID" value="NZ_QRBA01000009.1"/>
</dbReference>